<dbReference type="STRING" id="857265.WG78_04165"/>
<dbReference type="RefSeq" id="WP_053936512.1">
    <property type="nucleotide sequence ID" value="NZ_LAQT01000002.1"/>
</dbReference>
<gene>
    <name evidence="1" type="ORF">WG78_04165</name>
</gene>
<dbReference type="OrthoDB" id="5431733at2"/>
<sequence>MFIVDRSAALIRPKQPFLDWLNALPGNEVTLTLDDIRADCTVILVPEVSEPEDGISYIDDIADRLFEMELASWAEDESQWPAKRNLKLFWEWFDVEIHMGVMDSVSEDIHNTPSDHGYH</sequence>
<reference evidence="1 2" key="1">
    <citation type="submission" date="2015-07" db="EMBL/GenBank/DDBJ databases">
        <title>Draft genome sequence of the Amantichitinum ursilacus IGB-41, a new chitin-degrading bacterium.</title>
        <authorList>
            <person name="Kirstahler P."/>
            <person name="Guenther M."/>
            <person name="Grumaz C."/>
            <person name="Rupp S."/>
            <person name="Zibek S."/>
            <person name="Sohn K."/>
        </authorList>
    </citation>
    <scope>NUCLEOTIDE SEQUENCE [LARGE SCALE GENOMIC DNA]</scope>
    <source>
        <strain evidence="1 2">IGB-41</strain>
    </source>
</reference>
<name>A0A0N0XKM7_9NEIS</name>
<dbReference type="Proteomes" id="UP000037939">
    <property type="component" value="Unassembled WGS sequence"/>
</dbReference>
<protein>
    <recommendedName>
        <fullName evidence="3">VacJ</fullName>
    </recommendedName>
</protein>
<proteinExistence type="predicted"/>
<dbReference type="PATRIC" id="fig|857265.3.peg.853"/>
<organism evidence="1 2">
    <name type="scientific">Amantichitinum ursilacus</name>
    <dbReference type="NCBI Taxonomy" id="857265"/>
    <lineage>
        <taxon>Bacteria</taxon>
        <taxon>Pseudomonadati</taxon>
        <taxon>Pseudomonadota</taxon>
        <taxon>Betaproteobacteria</taxon>
        <taxon>Neisseriales</taxon>
        <taxon>Chitinibacteraceae</taxon>
        <taxon>Amantichitinum</taxon>
    </lineage>
</organism>
<comment type="caution">
    <text evidence="1">The sequence shown here is derived from an EMBL/GenBank/DDBJ whole genome shotgun (WGS) entry which is preliminary data.</text>
</comment>
<keyword evidence="2" id="KW-1185">Reference proteome</keyword>
<dbReference type="EMBL" id="LAQT01000002">
    <property type="protein sequence ID" value="KPC54736.1"/>
    <property type="molecule type" value="Genomic_DNA"/>
</dbReference>
<evidence type="ECO:0008006" key="3">
    <source>
        <dbReference type="Google" id="ProtNLM"/>
    </source>
</evidence>
<evidence type="ECO:0000313" key="1">
    <source>
        <dbReference type="EMBL" id="KPC54736.1"/>
    </source>
</evidence>
<dbReference type="AlphaFoldDB" id="A0A0N0XKM7"/>
<accession>A0A0N0XKM7</accession>
<evidence type="ECO:0000313" key="2">
    <source>
        <dbReference type="Proteomes" id="UP000037939"/>
    </source>
</evidence>